<dbReference type="Gene3D" id="3.40.50.970">
    <property type="match status" value="2"/>
</dbReference>
<gene>
    <name evidence="6 8" type="primary">menD</name>
    <name evidence="8" type="ORF">JMN32_06340</name>
</gene>
<reference evidence="8" key="1">
    <citation type="submission" date="2021-01" db="EMBL/GenBank/DDBJ databases">
        <title>Fulvivirga kasyanovii gen. nov., sp nov., a novel member of the phylum Bacteroidetes isolated from seawater in a mussel farm.</title>
        <authorList>
            <person name="Zhao L.-H."/>
            <person name="Wang Z.-J."/>
        </authorList>
    </citation>
    <scope>NUCLEOTIDE SEQUENCE</scope>
    <source>
        <strain evidence="8">29W222</strain>
    </source>
</reference>
<dbReference type="PIRSF" id="PIRSF004983">
    <property type="entry name" value="MenD"/>
    <property type="match status" value="1"/>
</dbReference>
<protein>
    <recommendedName>
        <fullName evidence="6">2-succinyl-5-enolpyruvyl-6-hydroxy-3-cyclohexene-1-carboxylate synthase</fullName>
        <shortName evidence="6">SEPHCHC synthase</shortName>
        <ecNumber evidence="6">2.2.1.9</ecNumber>
    </recommendedName>
    <alternativeName>
        <fullName evidence="6">Menaquinone biosynthesis protein MenD</fullName>
    </alternativeName>
</protein>
<dbReference type="SUPFAM" id="SSF52518">
    <property type="entry name" value="Thiamin diphosphate-binding fold (THDP-binding)"/>
    <property type="match status" value="2"/>
</dbReference>
<dbReference type="PANTHER" id="PTHR42916">
    <property type="entry name" value="2-SUCCINYL-5-ENOLPYRUVYL-6-HYDROXY-3-CYCLOHEXENE-1-CARBOXYLATE SYNTHASE"/>
    <property type="match status" value="1"/>
</dbReference>
<keyword evidence="1 6" id="KW-0808">Transferase</keyword>
<dbReference type="InterPro" id="IPR012001">
    <property type="entry name" value="Thiamin_PyroP_enz_TPP-bd_dom"/>
</dbReference>
<keyword evidence="4 6" id="KW-0786">Thiamine pyrophosphate</keyword>
<keyword evidence="2 6" id="KW-0479">Metal-binding</keyword>
<comment type="similarity">
    <text evidence="6">Belongs to the TPP enzyme family. MenD subfamily.</text>
</comment>
<evidence type="ECO:0000256" key="3">
    <source>
        <dbReference type="ARBA" id="ARBA00022842"/>
    </source>
</evidence>
<keyword evidence="6" id="KW-0474">Menaquinone biosynthesis</keyword>
<keyword evidence="9" id="KW-1185">Reference proteome</keyword>
<proteinExistence type="inferred from homology"/>
<keyword evidence="3 6" id="KW-0460">Magnesium</keyword>
<dbReference type="CDD" id="cd07037">
    <property type="entry name" value="TPP_PYR_MenD"/>
    <property type="match status" value="1"/>
</dbReference>
<comment type="caution">
    <text evidence="8">The sequence shown here is derived from an EMBL/GenBank/DDBJ whole genome shotgun (WGS) entry which is preliminary data.</text>
</comment>
<dbReference type="GO" id="GO:0030976">
    <property type="term" value="F:thiamine pyrophosphate binding"/>
    <property type="evidence" value="ECO:0007669"/>
    <property type="project" value="UniProtKB-UniRule"/>
</dbReference>
<evidence type="ECO:0000313" key="9">
    <source>
        <dbReference type="Proteomes" id="UP000614216"/>
    </source>
</evidence>
<dbReference type="GO" id="GO:0000287">
    <property type="term" value="F:magnesium ion binding"/>
    <property type="evidence" value="ECO:0007669"/>
    <property type="project" value="UniProtKB-UniRule"/>
</dbReference>
<organism evidence="8 9">
    <name type="scientific">Fulvivirga marina</name>
    <dbReference type="NCBI Taxonomy" id="2494733"/>
    <lineage>
        <taxon>Bacteria</taxon>
        <taxon>Pseudomonadati</taxon>
        <taxon>Bacteroidota</taxon>
        <taxon>Cytophagia</taxon>
        <taxon>Cytophagales</taxon>
        <taxon>Fulvivirgaceae</taxon>
        <taxon>Fulvivirga</taxon>
    </lineage>
</organism>
<feature type="domain" description="Thiamine pyrophosphate enzyme N-terminal TPP-binding" evidence="7">
    <location>
        <begin position="9"/>
        <end position="109"/>
    </location>
</feature>
<sequence>MNLQPIYNIAEICSKHGISQAVLSPGSRCAPITLAFARHPKINCRTIADERSAAFIGMGIAQQLQKPTVLVCTSGSAAYNYAPAVAEAFFQRIPLLVITADRPPEWIDQLDGQTIRQPELYGKHIKKSFNLPADLNHNDSQWHAQRLISEAINTAEEFPAGPVHVNVPLREPFYPTSQAEVKFDEDIKTITETNSIKDLSNRDWEVLIEKWKRFNRILVIGGQGNIDNRLTTPINRIIKEQKIPVIGDIISNLHPVENLIKHADLFLGQDKTGLHASLQPELLVTFSNSTISKNVKLLLRNHQPQEHWHIQASGYVADTFKSLTKVIRVEPDTFFKKIAEIELPPTFDNQKQENYYHIWQIEERKSTRLLQTFFPNEPFGEFEFIREVINALPDNSNLHLANSMAVRYANFNGLENPTVEVFANRGTSGIDGSNSTTVGHCLSSERLNILITGDLAFFYDRNAFWHNYDIKNLRVVLVNNHAGGIFRIIKGPNKLPELEEFFETHQKLTAKLTAEEFGFEYLHCNKRSKLTNYLKEFYEDSDRPKILELETLSEENANTLKAFKNTFKDIK</sequence>
<dbReference type="PANTHER" id="PTHR42916:SF1">
    <property type="entry name" value="PROTEIN PHYLLO, CHLOROPLASTIC"/>
    <property type="match status" value="1"/>
</dbReference>
<dbReference type="CDD" id="cd02009">
    <property type="entry name" value="TPP_SHCHC_synthase"/>
    <property type="match status" value="1"/>
</dbReference>
<dbReference type="Gene3D" id="3.40.50.1220">
    <property type="entry name" value="TPP-binding domain"/>
    <property type="match status" value="1"/>
</dbReference>
<evidence type="ECO:0000256" key="2">
    <source>
        <dbReference type="ARBA" id="ARBA00022723"/>
    </source>
</evidence>
<comment type="cofactor">
    <cofactor evidence="6">
        <name>Mg(2+)</name>
        <dbReference type="ChEBI" id="CHEBI:18420"/>
    </cofactor>
    <cofactor evidence="6">
        <name>Mn(2+)</name>
        <dbReference type="ChEBI" id="CHEBI:29035"/>
    </cofactor>
</comment>
<name>A0A937FVT2_9BACT</name>
<dbReference type="EC" id="2.2.1.9" evidence="6"/>
<comment type="pathway">
    <text evidence="6">Quinol/quinone metabolism; 1,4-dihydroxy-2-naphthoate biosynthesis; 1,4-dihydroxy-2-naphthoate from chorismate: step 2/7.</text>
</comment>
<accession>A0A937FVT2</accession>
<dbReference type="RefSeq" id="WP_202855464.1">
    <property type="nucleotide sequence ID" value="NZ_JAEUGD010000019.1"/>
</dbReference>
<evidence type="ECO:0000259" key="7">
    <source>
        <dbReference type="Pfam" id="PF02776"/>
    </source>
</evidence>
<dbReference type="Pfam" id="PF02776">
    <property type="entry name" value="TPP_enzyme_N"/>
    <property type="match status" value="1"/>
</dbReference>
<dbReference type="GO" id="GO:0030145">
    <property type="term" value="F:manganese ion binding"/>
    <property type="evidence" value="ECO:0007669"/>
    <property type="project" value="UniProtKB-UniRule"/>
</dbReference>
<comment type="catalytic activity">
    <reaction evidence="6">
        <text>isochorismate + 2-oxoglutarate + H(+) = 5-enolpyruvoyl-6-hydroxy-2-succinyl-cyclohex-3-ene-1-carboxylate + CO2</text>
        <dbReference type="Rhea" id="RHEA:25593"/>
        <dbReference type="ChEBI" id="CHEBI:15378"/>
        <dbReference type="ChEBI" id="CHEBI:16526"/>
        <dbReference type="ChEBI" id="CHEBI:16810"/>
        <dbReference type="ChEBI" id="CHEBI:29780"/>
        <dbReference type="ChEBI" id="CHEBI:58818"/>
        <dbReference type="EC" id="2.2.1.9"/>
    </reaction>
</comment>
<evidence type="ECO:0000313" key="8">
    <source>
        <dbReference type="EMBL" id="MBL6445918.1"/>
    </source>
</evidence>
<comment type="cofactor">
    <cofactor evidence="6">
        <name>thiamine diphosphate</name>
        <dbReference type="ChEBI" id="CHEBI:58937"/>
    </cofactor>
    <text evidence="6">Binds 1 thiamine pyrophosphate per subunit.</text>
</comment>
<dbReference type="GO" id="GO:0009234">
    <property type="term" value="P:menaquinone biosynthetic process"/>
    <property type="evidence" value="ECO:0007669"/>
    <property type="project" value="UniProtKB-UniRule"/>
</dbReference>
<evidence type="ECO:0000256" key="5">
    <source>
        <dbReference type="ARBA" id="ARBA00023211"/>
    </source>
</evidence>
<evidence type="ECO:0000256" key="4">
    <source>
        <dbReference type="ARBA" id="ARBA00023052"/>
    </source>
</evidence>
<dbReference type="InterPro" id="IPR004433">
    <property type="entry name" value="MenaQ_synth_MenD"/>
</dbReference>
<dbReference type="InterPro" id="IPR029061">
    <property type="entry name" value="THDP-binding"/>
</dbReference>
<comment type="function">
    <text evidence="6">Catalyzes the thiamine diphosphate-dependent decarboxylation of 2-oxoglutarate and the subsequent addition of the resulting succinic semialdehyde-thiamine pyrophosphate anion to isochorismate to yield 2-succinyl-5-enolpyruvyl-6-hydroxy-3-cyclohexene-1-carboxylate (SEPHCHC).</text>
</comment>
<dbReference type="EMBL" id="JAEUGD010000019">
    <property type="protein sequence ID" value="MBL6445918.1"/>
    <property type="molecule type" value="Genomic_DNA"/>
</dbReference>
<evidence type="ECO:0000256" key="6">
    <source>
        <dbReference type="HAMAP-Rule" id="MF_01659"/>
    </source>
</evidence>
<dbReference type="AlphaFoldDB" id="A0A937FVT2"/>
<evidence type="ECO:0000256" key="1">
    <source>
        <dbReference type="ARBA" id="ARBA00022679"/>
    </source>
</evidence>
<comment type="subunit">
    <text evidence="6">Homodimer.</text>
</comment>
<dbReference type="NCBIfam" id="TIGR00173">
    <property type="entry name" value="menD"/>
    <property type="match status" value="1"/>
</dbReference>
<dbReference type="HAMAP" id="MF_01659">
    <property type="entry name" value="MenD"/>
    <property type="match status" value="1"/>
</dbReference>
<keyword evidence="5 6" id="KW-0464">Manganese</keyword>
<dbReference type="GO" id="GO:0070204">
    <property type="term" value="F:2-succinyl-5-enolpyruvyl-6-hydroxy-3-cyclohexene-1-carboxylic-acid synthase activity"/>
    <property type="evidence" value="ECO:0007669"/>
    <property type="project" value="UniProtKB-UniRule"/>
</dbReference>
<dbReference type="Proteomes" id="UP000614216">
    <property type="component" value="Unassembled WGS sequence"/>
</dbReference>
<comment type="pathway">
    <text evidence="6">Quinol/quinone metabolism; menaquinone biosynthesis.</text>
</comment>